<dbReference type="EMBL" id="CP014873">
    <property type="protein sequence ID" value="ANK63258.1"/>
    <property type="molecule type" value="Genomic_DNA"/>
</dbReference>
<gene>
    <name evidence="1" type="ORF">AYR53_11060</name>
</gene>
<dbReference type="AlphaFoldDB" id="A0A192H4T6"/>
<proteinExistence type="predicted"/>
<organism evidence="1 2">
    <name type="scientific">Loigolactobacillus backii</name>
    <dbReference type="NCBI Taxonomy" id="375175"/>
    <lineage>
        <taxon>Bacteria</taxon>
        <taxon>Bacillati</taxon>
        <taxon>Bacillota</taxon>
        <taxon>Bacilli</taxon>
        <taxon>Lactobacillales</taxon>
        <taxon>Lactobacillaceae</taxon>
        <taxon>Loigolactobacillus</taxon>
    </lineage>
</organism>
<dbReference type="RefSeq" id="WP_068280285.1">
    <property type="nucleotide sequence ID" value="NZ_CP014873.1"/>
</dbReference>
<protein>
    <submittedName>
        <fullName evidence="1">Uncharacterized protein</fullName>
    </submittedName>
</protein>
<dbReference type="GeneID" id="42982799"/>
<dbReference type="Proteomes" id="UP000078582">
    <property type="component" value="Chromosome"/>
</dbReference>
<evidence type="ECO:0000313" key="2">
    <source>
        <dbReference type="Proteomes" id="UP000078582"/>
    </source>
</evidence>
<sequence length="494" mass="57436">MNYKLFFEKEDLISYSLLQVISQQPNGKITENEVLLDFSISSYRLQHVLETLNHDLKNVKSNVSSYIDTSEKKLLHGINITTTVVQSIRLMYLKHSLLYAMFEYHFIYSNQLSNAAFMKKNFISKTTFYNSQNKLKDILQQEDFYQVSSEFGDNEHAIRLHLFQFFYTAFNGIDNPFAELDAPADQIIESIQTKFQVAITPTQRTKLLIFLKTWILRMKNQCFVTKPMLAETKLDALDHQLLDQIQAILSKTLTLPVGQIELDYLETFLVIQGYKPGYSELTSKMTMPLAYSWATDLMAQVKQSQMLLDNDALKTTTLESAILRINIQFTTFYVEPTTFISLDQVSFFKETYPLFDQVISHFIQTLHSNTTIKMGQNDSVNLYFSYMFAFINNIPINLLRNMVYICVDFSQGKLYTDYVIRTLTAFSNAHIMIERIPSPETDIYLSDFYNNSVQQIQITWRNPPTPLDWSLLGDTIIDCKKQKMTNVTDDDNER</sequence>
<dbReference type="InterPro" id="IPR007737">
    <property type="entry name" value="Mga_HTH"/>
</dbReference>
<dbReference type="Pfam" id="PF05043">
    <property type="entry name" value="Mga"/>
    <property type="match status" value="1"/>
</dbReference>
<name>A0A192H4T6_9LACO</name>
<evidence type="ECO:0000313" key="1">
    <source>
        <dbReference type="EMBL" id="ANK63258.1"/>
    </source>
</evidence>
<reference evidence="1 2" key="1">
    <citation type="submission" date="2016-03" db="EMBL/GenBank/DDBJ databases">
        <title>Pediococcus and Lactobacillus from brewery environment - whole genome sequencing and assembly.</title>
        <authorList>
            <person name="Behr J."/>
            <person name="Geissler A.J."/>
            <person name="Vogel R.F."/>
        </authorList>
    </citation>
    <scope>NUCLEOTIDE SEQUENCE [LARGE SCALE GENOMIC DNA]</scope>
    <source>
        <strain evidence="1 2">TMW 1.1989</strain>
    </source>
</reference>
<keyword evidence="2" id="KW-1185">Reference proteome</keyword>
<dbReference type="OrthoDB" id="2143991at2"/>
<dbReference type="STRING" id="375175.AYR53_11060"/>
<accession>A0A192H4T6</accession>